<comment type="caution">
    <text evidence="2">The sequence shown here is derived from an EMBL/GenBank/DDBJ whole genome shotgun (WGS) entry which is preliminary data.</text>
</comment>
<feature type="non-terminal residue" evidence="2">
    <location>
        <position position="1"/>
    </location>
</feature>
<evidence type="ECO:0000313" key="3">
    <source>
        <dbReference type="Proteomes" id="UP000004810"/>
    </source>
</evidence>
<reference evidence="3" key="1">
    <citation type="submission" date="2012-08" db="EMBL/GenBank/DDBJ databases">
        <title>The Genome Sequence of Wuchereria bancrofti.</title>
        <authorList>
            <person name="Nutman T.B."/>
            <person name="Fink D.L."/>
            <person name="Russ C."/>
            <person name="Young S."/>
            <person name="Zeng Q."/>
            <person name="Koehrsen M."/>
            <person name="Alvarado L."/>
            <person name="Berlin A."/>
            <person name="Chapman S.B."/>
            <person name="Chen Z."/>
            <person name="Freedman E."/>
            <person name="Gellesch M."/>
            <person name="Goldberg J."/>
            <person name="Griggs A."/>
            <person name="Gujja S."/>
            <person name="Heilman E.R."/>
            <person name="Heiman D."/>
            <person name="Hepburn T."/>
            <person name="Howarth C."/>
            <person name="Jen D."/>
            <person name="Larson L."/>
            <person name="Lewis B."/>
            <person name="Mehta T."/>
            <person name="Park D."/>
            <person name="Pearson M."/>
            <person name="Roberts A."/>
            <person name="Saif S."/>
            <person name="Shea T."/>
            <person name="Shenoy N."/>
            <person name="Sisk P."/>
            <person name="Stolte C."/>
            <person name="Sykes S."/>
            <person name="Walk T."/>
            <person name="White J."/>
            <person name="Yandava C."/>
            <person name="Haas B."/>
            <person name="Henn M.R."/>
            <person name="Nusbaum C."/>
            <person name="Birren B."/>
        </authorList>
    </citation>
    <scope>NUCLEOTIDE SEQUENCE [LARGE SCALE GENOMIC DNA]</scope>
    <source>
        <strain evidence="3">NA</strain>
    </source>
</reference>
<feature type="transmembrane region" description="Helical" evidence="1">
    <location>
        <begin position="73"/>
        <end position="91"/>
    </location>
</feature>
<proteinExistence type="predicted"/>
<dbReference type="EMBL" id="ADBV01002610">
    <property type="protein sequence ID" value="EJW82825.1"/>
    <property type="molecule type" value="Genomic_DNA"/>
</dbReference>
<feature type="transmembrane region" description="Helical" evidence="1">
    <location>
        <begin position="43"/>
        <end position="67"/>
    </location>
</feature>
<evidence type="ECO:0000313" key="2">
    <source>
        <dbReference type="EMBL" id="EJW82825.1"/>
    </source>
</evidence>
<sequence length="102" mass="11797">FEFKLKISVILVLTCSIRVKVIYLGVSFLKCNLFCEILQKKKIILLLLFVFVVVVVCCCCMCCLLFVVVVCYFCMYCSCCCYFCCFIAHVCKKGKKKNFCNK</sequence>
<keyword evidence="1" id="KW-0472">Membrane</keyword>
<protein>
    <submittedName>
        <fullName evidence="2">Uncharacterized protein</fullName>
    </submittedName>
</protein>
<keyword evidence="1" id="KW-0812">Transmembrane</keyword>
<gene>
    <name evidence="2" type="ORF">WUBG_06265</name>
</gene>
<evidence type="ECO:0000256" key="1">
    <source>
        <dbReference type="SAM" id="Phobius"/>
    </source>
</evidence>
<keyword evidence="1" id="KW-1133">Transmembrane helix</keyword>
<accession>J9B706</accession>
<name>J9B706_WUCBA</name>
<dbReference type="AlphaFoldDB" id="J9B706"/>
<dbReference type="Proteomes" id="UP000004810">
    <property type="component" value="Unassembled WGS sequence"/>
</dbReference>
<organism evidence="2 3">
    <name type="scientific">Wuchereria bancrofti</name>
    <dbReference type="NCBI Taxonomy" id="6293"/>
    <lineage>
        <taxon>Eukaryota</taxon>
        <taxon>Metazoa</taxon>
        <taxon>Ecdysozoa</taxon>
        <taxon>Nematoda</taxon>
        <taxon>Chromadorea</taxon>
        <taxon>Rhabditida</taxon>
        <taxon>Spirurina</taxon>
        <taxon>Spiruromorpha</taxon>
        <taxon>Filarioidea</taxon>
        <taxon>Onchocercidae</taxon>
        <taxon>Wuchereria</taxon>
    </lineage>
</organism>
<feature type="transmembrane region" description="Helical" evidence="1">
    <location>
        <begin position="6"/>
        <end position="31"/>
    </location>
</feature>